<dbReference type="InterPro" id="IPR035437">
    <property type="entry name" value="SNase_OB-fold_sf"/>
</dbReference>
<evidence type="ECO:0000313" key="3">
    <source>
        <dbReference type="Proteomes" id="UP000237684"/>
    </source>
</evidence>
<protein>
    <submittedName>
        <fullName evidence="2">Endonuclease YncB, thermonuclease family</fullName>
    </submittedName>
</protein>
<dbReference type="AlphaFoldDB" id="A0A2S8SUN9"/>
<dbReference type="GO" id="GO:0004519">
    <property type="term" value="F:endonuclease activity"/>
    <property type="evidence" value="ECO:0007669"/>
    <property type="project" value="UniProtKB-KW"/>
</dbReference>
<feature type="region of interest" description="Disordered" evidence="1">
    <location>
        <begin position="258"/>
        <end position="332"/>
    </location>
</feature>
<sequence>MKGIEVGSQSSLPQQQLTMKTNRLFLCLAAAPLLLPLAGGCIFLHAPAPEPTPTPASTPKAPFFDPTAGQSRGTALNKAGDLILPDAFRIAGAQSGDRVAIQSVDTVQTGNPPRTVTTLGTADTVRLAGIVAPTVEPGLQGARNAISNWTAGQNVDVDVDSRYPTDLDGVRIVHVFFKGRKGPYKDQILSLNRMLVRSGNAVVDLYSPTSFDTSQWLIDEAYAKRHKLGFWKFGIAIQQRVPVKLGPILGSKSVVSIRPTTRGPVSTTTQTTRTSSSQTTVQNLPAPPSSMSSSSSVSVPGPSSSSVSVPGPSSSSVSVPGPSSSSASVPAG</sequence>
<name>A0A2S8SUN9_9BACT</name>
<comment type="caution">
    <text evidence="2">The sequence shown here is derived from an EMBL/GenBank/DDBJ whole genome shotgun (WGS) entry which is preliminary data.</text>
</comment>
<keyword evidence="2" id="KW-0255">Endonuclease</keyword>
<dbReference type="InParanoid" id="A0A2S8SUN9"/>
<dbReference type="Proteomes" id="UP000237684">
    <property type="component" value="Unassembled WGS sequence"/>
</dbReference>
<gene>
    <name evidence="2" type="ORF">B1R32_1043</name>
</gene>
<dbReference type="SUPFAM" id="SSF50199">
    <property type="entry name" value="Staphylococcal nuclease"/>
    <property type="match status" value="1"/>
</dbReference>
<feature type="compositionally biased region" description="Low complexity" evidence="1">
    <location>
        <begin position="289"/>
        <end position="332"/>
    </location>
</feature>
<dbReference type="Gene3D" id="2.40.50.90">
    <property type="match status" value="1"/>
</dbReference>
<proteinExistence type="predicted"/>
<accession>A0A2S8SUN9</accession>
<dbReference type="EMBL" id="NIGF01000004">
    <property type="protein sequence ID" value="PQV64510.1"/>
    <property type="molecule type" value="Genomic_DNA"/>
</dbReference>
<reference evidence="2 3" key="1">
    <citation type="journal article" date="2018" name="Syst. Appl. Microbiol.">
        <title>Abditibacterium utsteinense sp. nov., the first cultivated member of candidate phylum FBP, isolated from ice-free Antarctic soil samples.</title>
        <authorList>
            <person name="Tahon G."/>
            <person name="Tytgat B."/>
            <person name="Lebbe L."/>
            <person name="Carlier A."/>
            <person name="Willems A."/>
        </authorList>
    </citation>
    <scope>NUCLEOTIDE SEQUENCE [LARGE SCALE GENOMIC DNA]</scope>
    <source>
        <strain evidence="2 3">LMG 29911</strain>
    </source>
</reference>
<evidence type="ECO:0000313" key="2">
    <source>
        <dbReference type="EMBL" id="PQV64510.1"/>
    </source>
</evidence>
<organism evidence="2 3">
    <name type="scientific">Abditibacterium utsteinense</name>
    <dbReference type="NCBI Taxonomy" id="1960156"/>
    <lineage>
        <taxon>Bacteria</taxon>
        <taxon>Pseudomonadati</taxon>
        <taxon>Abditibacteriota</taxon>
        <taxon>Abditibacteriia</taxon>
        <taxon>Abditibacteriales</taxon>
        <taxon>Abditibacteriaceae</taxon>
        <taxon>Abditibacterium</taxon>
    </lineage>
</organism>
<dbReference type="RefSeq" id="WP_105482894.1">
    <property type="nucleotide sequence ID" value="NZ_NIGF01000004.1"/>
</dbReference>
<keyword evidence="2" id="KW-0540">Nuclease</keyword>
<evidence type="ECO:0000256" key="1">
    <source>
        <dbReference type="SAM" id="MobiDB-lite"/>
    </source>
</evidence>
<keyword evidence="2" id="KW-0378">Hydrolase</keyword>
<keyword evidence="3" id="KW-1185">Reference proteome</keyword>
<feature type="compositionally biased region" description="Low complexity" evidence="1">
    <location>
        <begin position="259"/>
        <end position="281"/>
    </location>
</feature>